<evidence type="ECO:0000256" key="3">
    <source>
        <dbReference type="ARBA" id="ARBA00022692"/>
    </source>
</evidence>
<dbReference type="STRING" id="1048340.SAMN05444487_11074"/>
<feature type="transmembrane region" description="Helical" evidence="6">
    <location>
        <begin position="84"/>
        <end position="108"/>
    </location>
</feature>
<dbReference type="PANTHER" id="PTHR43839">
    <property type="entry name" value="OPPC IN A BINDING PROTEIN-DEPENDENT TRANSPORT SYSTEM"/>
    <property type="match status" value="1"/>
</dbReference>
<name>A0A1H2Z072_9BACL</name>
<dbReference type="InterPro" id="IPR000515">
    <property type="entry name" value="MetI-like"/>
</dbReference>
<keyword evidence="9" id="KW-1185">Reference proteome</keyword>
<feature type="domain" description="ABC transmembrane type-1" evidence="7">
    <location>
        <begin position="100"/>
        <end position="297"/>
    </location>
</feature>
<sequence length="308" mass="34593">MINAQYNWRLRLGFSIILVVILATLFAPLLTSYTPDSLRKFDMEVTDKGAKITEPLTPPTEDHWLGTTPHGHDLFTLILYGGRITIFLVFVIVLTRMISGVALGFWLGTSRWGKRFIEPLELLSSMPAIVILYCLLISISRIPSIPIWQLLLLQGGLIALFGIPAIATVTAKKTSLINKNPSVVASRVLGANPLWIIRKHIAPALKENLVILTLQEMIVLLNLIGQLGVFNIFFGGTKSISLDSQVVQIPRIPEWGGLISAYREQISFQPWVPFFPILAFAIVMFALFLLSRGFEIRYEKRYKETPHI</sequence>
<keyword evidence="4 6" id="KW-1133">Transmembrane helix</keyword>
<keyword evidence="2" id="KW-0813">Transport</keyword>
<comment type="subcellular location">
    <subcellularLocation>
        <location evidence="1">Membrane</location>
        <topology evidence="1">Multi-pass membrane protein</topology>
    </subcellularLocation>
</comment>
<feature type="transmembrane region" description="Helical" evidence="6">
    <location>
        <begin position="209"/>
        <end position="234"/>
    </location>
</feature>
<dbReference type="PANTHER" id="PTHR43839:SF3">
    <property type="entry name" value="OLIGOPEPTIDE ABC TRANSPORTER, PERMEASE PROTEIN"/>
    <property type="match status" value="1"/>
</dbReference>
<evidence type="ECO:0000256" key="6">
    <source>
        <dbReference type="SAM" id="Phobius"/>
    </source>
</evidence>
<dbReference type="EMBL" id="FNNQ01000010">
    <property type="protein sequence ID" value="SDX10820.1"/>
    <property type="molecule type" value="Genomic_DNA"/>
</dbReference>
<evidence type="ECO:0000256" key="5">
    <source>
        <dbReference type="ARBA" id="ARBA00023136"/>
    </source>
</evidence>
<keyword evidence="3 6" id="KW-0812">Transmembrane</keyword>
<dbReference type="InterPro" id="IPR035906">
    <property type="entry name" value="MetI-like_sf"/>
</dbReference>
<dbReference type="GO" id="GO:0016020">
    <property type="term" value="C:membrane"/>
    <property type="evidence" value="ECO:0007669"/>
    <property type="project" value="UniProtKB-SubCell"/>
</dbReference>
<organism evidence="8 9">
    <name type="scientific">Marininema mesophilum</name>
    <dbReference type="NCBI Taxonomy" id="1048340"/>
    <lineage>
        <taxon>Bacteria</taxon>
        <taxon>Bacillati</taxon>
        <taxon>Bacillota</taxon>
        <taxon>Bacilli</taxon>
        <taxon>Bacillales</taxon>
        <taxon>Thermoactinomycetaceae</taxon>
        <taxon>Marininema</taxon>
    </lineage>
</organism>
<feature type="transmembrane region" description="Helical" evidence="6">
    <location>
        <begin position="12"/>
        <end position="33"/>
    </location>
</feature>
<dbReference type="Proteomes" id="UP000198534">
    <property type="component" value="Unassembled WGS sequence"/>
</dbReference>
<proteinExistence type="predicted"/>
<dbReference type="CDD" id="cd06261">
    <property type="entry name" value="TM_PBP2"/>
    <property type="match status" value="1"/>
</dbReference>
<evidence type="ECO:0000313" key="9">
    <source>
        <dbReference type="Proteomes" id="UP000198534"/>
    </source>
</evidence>
<keyword evidence="5 6" id="KW-0472">Membrane</keyword>
<feature type="transmembrane region" description="Helical" evidence="6">
    <location>
        <begin position="271"/>
        <end position="291"/>
    </location>
</feature>
<protein>
    <submittedName>
        <fullName evidence="8">Peptide/nickel transport system permease protein</fullName>
    </submittedName>
</protein>
<evidence type="ECO:0000259" key="7">
    <source>
        <dbReference type="Pfam" id="PF00528"/>
    </source>
</evidence>
<evidence type="ECO:0000313" key="8">
    <source>
        <dbReference type="EMBL" id="SDX10820.1"/>
    </source>
</evidence>
<feature type="transmembrane region" description="Helical" evidence="6">
    <location>
        <begin position="120"/>
        <end position="139"/>
    </location>
</feature>
<reference evidence="8 9" key="1">
    <citation type="submission" date="2016-10" db="EMBL/GenBank/DDBJ databases">
        <authorList>
            <person name="de Groot N.N."/>
        </authorList>
    </citation>
    <scope>NUCLEOTIDE SEQUENCE [LARGE SCALE GENOMIC DNA]</scope>
    <source>
        <strain evidence="8 9">DSM 45610</strain>
    </source>
</reference>
<dbReference type="SUPFAM" id="SSF161098">
    <property type="entry name" value="MetI-like"/>
    <property type="match status" value="1"/>
</dbReference>
<accession>A0A1H2Z072</accession>
<evidence type="ECO:0000256" key="1">
    <source>
        <dbReference type="ARBA" id="ARBA00004141"/>
    </source>
</evidence>
<dbReference type="RefSeq" id="WP_177168011.1">
    <property type="nucleotide sequence ID" value="NZ_FNNQ01000010.1"/>
</dbReference>
<feature type="transmembrane region" description="Helical" evidence="6">
    <location>
        <begin position="145"/>
        <end position="169"/>
    </location>
</feature>
<evidence type="ECO:0000256" key="4">
    <source>
        <dbReference type="ARBA" id="ARBA00022989"/>
    </source>
</evidence>
<gene>
    <name evidence="8" type="ORF">SAMN05444487_11074</name>
</gene>
<dbReference type="Gene3D" id="1.10.3720.10">
    <property type="entry name" value="MetI-like"/>
    <property type="match status" value="1"/>
</dbReference>
<evidence type="ECO:0000256" key="2">
    <source>
        <dbReference type="ARBA" id="ARBA00022448"/>
    </source>
</evidence>
<dbReference type="Pfam" id="PF00528">
    <property type="entry name" value="BPD_transp_1"/>
    <property type="match status" value="1"/>
</dbReference>
<dbReference type="AlphaFoldDB" id="A0A1H2Z072"/>
<dbReference type="GO" id="GO:0055085">
    <property type="term" value="P:transmembrane transport"/>
    <property type="evidence" value="ECO:0007669"/>
    <property type="project" value="InterPro"/>
</dbReference>